<sequence length="442" mass="49679">MRFHGEAPASAGPRYLHAGSTAAVSPTNTSKYRARNLGKINLKRVERFRTRDLFQSHAERIGLTRTEVEREVRQNPYRPRTTPVMKHTDYPSTLVKKTGAADPFAFSKQLRAASTHSAKERVDETWLQNRRREASQRRLKHHTQRLLGQWARQLARFEEEAAYRQEASMALRAQMRKSRGGSAGPARKPFWIQDAWTEEIAQGEEEDEEEEEEGSPTRGLRPQIPRISAKERNMGRTQRPEAKLPKNQHYAERQWKLPNGVPPGTAGVAPGMKPLETPATNAADTLAAATNEPLVRPNSSNLRAALDVGVNPRGAARDALSFSPFQPFSMYHKGARTNNTSLAEEEAEAEIAEGRIQCDRIKLKMASYGIHVKRGRLERALLAPQFEPAAPAQLELTDQQKKDLADELTQLKYFALPKAPPGAKPEKKSKKAKKGKKKKKKK</sequence>
<evidence type="ECO:0000313" key="2">
    <source>
        <dbReference type="EMBL" id="CAD9771802.1"/>
    </source>
</evidence>
<feature type="region of interest" description="Disordered" evidence="1">
    <location>
        <begin position="415"/>
        <end position="442"/>
    </location>
</feature>
<dbReference type="AlphaFoldDB" id="A0A7S2XDK7"/>
<feature type="compositionally biased region" description="Basic and acidic residues" evidence="1">
    <location>
        <begin position="228"/>
        <end position="247"/>
    </location>
</feature>
<feature type="compositionally biased region" description="Acidic residues" evidence="1">
    <location>
        <begin position="201"/>
        <end position="214"/>
    </location>
</feature>
<organism evidence="2">
    <name type="scientific">Lotharella oceanica</name>
    <dbReference type="NCBI Taxonomy" id="641309"/>
    <lineage>
        <taxon>Eukaryota</taxon>
        <taxon>Sar</taxon>
        <taxon>Rhizaria</taxon>
        <taxon>Cercozoa</taxon>
        <taxon>Chlorarachniophyceae</taxon>
        <taxon>Lotharella</taxon>
    </lineage>
</organism>
<evidence type="ECO:0000256" key="1">
    <source>
        <dbReference type="SAM" id="MobiDB-lite"/>
    </source>
</evidence>
<protein>
    <submittedName>
        <fullName evidence="2">Uncharacterized protein</fullName>
    </submittedName>
</protein>
<dbReference type="EMBL" id="HBHP01025431">
    <property type="protein sequence ID" value="CAD9771802.1"/>
    <property type="molecule type" value="Transcribed_RNA"/>
</dbReference>
<reference evidence="2" key="1">
    <citation type="submission" date="2021-01" db="EMBL/GenBank/DDBJ databases">
        <authorList>
            <person name="Corre E."/>
            <person name="Pelletier E."/>
            <person name="Niang G."/>
            <person name="Scheremetjew M."/>
            <person name="Finn R."/>
            <person name="Kale V."/>
            <person name="Holt S."/>
            <person name="Cochrane G."/>
            <person name="Meng A."/>
            <person name="Brown T."/>
            <person name="Cohen L."/>
        </authorList>
    </citation>
    <scope>NUCLEOTIDE SEQUENCE</scope>
    <source>
        <strain evidence="2">CCMP622</strain>
    </source>
</reference>
<gene>
    <name evidence="2" type="ORF">LSP00402_LOCUS15792</name>
</gene>
<name>A0A7S2XDK7_9EUKA</name>
<feature type="compositionally biased region" description="Basic residues" evidence="1">
    <location>
        <begin position="427"/>
        <end position="442"/>
    </location>
</feature>
<feature type="region of interest" description="Disordered" evidence="1">
    <location>
        <begin position="201"/>
        <end position="247"/>
    </location>
</feature>
<proteinExistence type="predicted"/>
<accession>A0A7S2XDK7</accession>